<accession>A0A4D7B5F9</accession>
<evidence type="ECO:0000256" key="4">
    <source>
        <dbReference type="ARBA" id="ARBA00022840"/>
    </source>
</evidence>
<dbReference type="CDD" id="cd18584">
    <property type="entry name" value="ABC_6TM_AarD_CydD"/>
    <property type="match status" value="1"/>
</dbReference>
<evidence type="ECO:0000256" key="2">
    <source>
        <dbReference type="ARBA" id="ARBA00022692"/>
    </source>
</evidence>
<dbReference type="GO" id="GO:0042883">
    <property type="term" value="P:cysteine transport"/>
    <property type="evidence" value="ECO:0007669"/>
    <property type="project" value="InterPro"/>
</dbReference>
<feature type="transmembrane region" description="Helical" evidence="7">
    <location>
        <begin position="12"/>
        <end position="33"/>
    </location>
</feature>
<evidence type="ECO:0000256" key="7">
    <source>
        <dbReference type="SAM" id="Phobius"/>
    </source>
</evidence>
<evidence type="ECO:0000259" key="8">
    <source>
        <dbReference type="PROSITE" id="PS50893"/>
    </source>
</evidence>
<dbReference type="SMART" id="SM00382">
    <property type="entry name" value="AAA"/>
    <property type="match status" value="1"/>
</dbReference>
<dbReference type="GO" id="GO:0016887">
    <property type="term" value="F:ATP hydrolysis activity"/>
    <property type="evidence" value="ECO:0007669"/>
    <property type="project" value="InterPro"/>
</dbReference>
<evidence type="ECO:0000259" key="9">
    <source>
        <dbReference type="PROSITE" id="PS50929"/>
    </source>
</evidence>
<sequence>MAAHRPGLRIGGWLQVAASLLWLPQAALIAQAVGRLADGGGVEAVVWPAALVLGLGLARAGIEAAGSRLAFRAARATLSDLRDRAVSALSAGSPLDSARPASGLAASVIAEQADTVTPYLARFQPARLRATVVPLVILAAVLPLSWTAALVLLIAAPLIPIFMALIGWRAKAASEAQMVELGGMNAFLLDRLRGLATIRGLGAVDLTARRLRANAEALRRRTMAVLRIAFLSSAVLELFAALGVAMVAVYIGFHLLGQLPFGAWGAKLDLAQGLFILLLAPAFFEPLRDVSAVWHDRAAGEAAIGALHRLSLHRLALPGAAGDVESAANPPATRPAGPPAVRIEGLGFRHAGAGAAVLEDFDLTVAAGERVALLGPSGSGKSTLLALVAGLAPAGSGRISIGDVALGPETSAALRRRMAWIGQRPHIFAGSIRTNIALGRPDVTPTDVAAALKVVALDKVASARSDAEIGEGGTGLSGGEILRLALARAAADGRTDLLLVDEPTAHLDGATAAEVTDGLIAVAAGRTLILATHDPVLAARMDRIIRLEARS</sequence>
<feature type="transmembrane region" description="Helical" evidence="7">
    <location>
        <begin position="150"/>
        <end position="168"/>
    </location>
</feature>
<keyword evidence="6 7" id="KW-0472">Membrane</keyword>
<feature type="domain" description="ABC transmembrane type-1" evidence="9">
    <location>
        <begin position="14"/>
        <end position="299"/>
    </location>
</feature>
<dbReference type="SUPFAM" id="SSF52540">
    <property type="entry name" value="P-loop containing nucleoside triphosphate hydrolases"/>
    <property type="match status" value="1"/>
</dbReference>
<dbReference type="GO" id="GO:0005886">
    <property type="term" value="C:plasma membrane"/>
    <property type="evidence" value="ECO:0007669"/>
    <property type="project" value="UniProtKB-SubCell"/>
</dbReference>
<evidence type="ECO:0000313" key="11">
    <source>
        <dbReference type="Proteomes" id="UP000298781"/>
    </source>
</evidence>
<feature type="domain" description="ABC transporter" evidence="8">
    <location>
        <begin position="341"/>
        <end position="551"/>
    </location>
</feature>
<dbReference type="OrthoDB" id="5288404at2"/>
<feature type="transmembrane region" description="Helical" evidence="7">
    <location>
        <begin position="45"/>
        <end position="62"/>
    </location>
</feature>
<dbReference type="InterPro" id="IPR036640">
    <property type="entry name" value="ABC1_TM_sf"/>
</dbReference>
<dbReference type="Pfam" id="PF00005">
    <property type="entry name" value="ABC_tran"/>
    <property type="match status" value="1"/>
</dbReference>
<keyword evidence="11" id="KW-1185">Reference proteome</keyword>
<gene>
    <name evidence="10" type="primary">cydD</name>
    <name evidence="10" type="ORF">E8M01_07560</name>
</gene>
<dbReference type="InterPro" id="IPR014216">
    <property type="entry name" value="ABC_transptr_CydD"/>
</dbReference>
<evidence type="ECO:0000256" key="3">
    <source>
        <dbReference type="ARBA" id="ARBA00022741"/>
    </source>
</evidence>
<dbReference type="InterPro" id="IPR011527">
    <property type="entry name" value="ABC1_TM_dom"/>
</dbReference>
<dbReference type="PROSITE" id="PS50929">
    <property type="entry name" value="ABC_TM1F"/>
    <property type="match status" value="1"/>
</dbReference>
<dbReference type="Pfam" id="PF00664">
    <property type="entry name" value="ABC_membrane"/>
    <property type="match status" value="1"/>
</dbReference>
<dbReference type="InterPro" id="IPR027417">
    <property type="entry name" value="P-loop_NTPase"/>
</dbReference>
<keyword evidence="4" id="KW-0067">ATP-binding</keyword>
<dbReference type="CDD" id="cd03228">
    <property type="entry name" value="ABCC_MRP_Like"/>
    <property type="match status" value="1"/>
</dbReference>
<dbReference type="Proteomes" id="UP000298781">
    <property type="component" value="Chromosome"/>
</dbReference>
<dbReference type="SUPFAM" id="SSF90123">
    <property type="entry name" value="ABC transporter transmembrane region"/>
    <property type="match status" value="1"/>
</dbReference>
<dbReference type="AlphaFoldDB" id="A0A4D7B5F9"/>
<feature type="transmembrane region" description="Helical" evidence="7">
    <location>
        <begin position="126"/>
        <end position="144"/>
    </location>
</feature>
<keyword evidence="2 7" id="KW-0812">Transmembrane</keyword>
<dbReference type="InterPro" id="IPR003439">
    <property type="entry name" value="ABC_transporter-like_ATP-bd"/>
</dbReference>
<comment type="subcellular location">
    <subcellularLocation>
        <location evidence="1">Cell membrane</location>
        <topology evidence="1">Multi-pass membrane protein</topology>
    </subcellularLocation>
</comment>
<dbReference type="GO" id="GO:0005524">
    <property type="term" value="F:ATP binding"/>
    <property type="evidence" value="ECO:0007669"/>
    <property type="project" value="UniProtKB-KW"/>
</dbReference>
<dbReference type="InterPro" id="IPR039421">
    <property type="entry name" value="Type_1_exporter"/>
</dbReference>
<dbReference type="GO" id="GO:0140359">
    <property type="term" value="F:ABC-type transporter activity"/>
    <property type="evidence" value="ECO:0007669"/>
    <property type="project" value="InterPro"/>
</dbReference>
<evidence type="ECO:0000256" key="1">
    <source>
        <dbReference type="ARBA" id="ARBA00004651"/>
    </source>
</evidence>
<dbReference type="Gene3D" id="1.20.1560.10">
    <property type="entry name" value="ABC transporter type 1, transmembrane domain"/>
    <property type="match status" value="1"/>
</dbReference>
<name>A0A4D7B5F9_9HYPH</name>
<dbReference type="InterPro" id="IPR003593">
    <property type="entry name" value="AAA+_ATPase"/>
</dbReference>
<protein>
    <submittedName>
        <fullName evidence="10">Thiol reductant ABC exporter subunit CydD</fullName>
    </submittedName>
</protein>
<reference evidence="10 11" key="1">
    <citation type="submission" date="2019-04" db="EMBL/GenBank/DDBJ databases">
        <title>Phreatobacter aquaticus sp. nov.</title>
        <authorList>
            <person name="Choi A."/>
        </authorList>
    </citation>
    <scope>NUCLEOTIDE SEQUENCE [LARGE SCALE GENOMIC DNA]</scope>
    <source>
        <strain evidence="10 11">KCTC 52518</strain>
    </source>
</reference>
<dbReference type="PROSITE" id="PS50893">
    <property type="entry name" value="ABC_TRANSPORTER_2"/>
    <property type="match status" value="1"/>
</dbReference>
<evidence type="ECO:0000256" key="5">
    <source>
        <dbReference type="ARBA" id="ARBA00022989"/>
    </source>
</evidence>
<keyword evidence="3" id="KW-0547">Nucleotide-binding</keyword>
<dbReference type="PANTHER" id="PTHR24221:SF590">
    <property type="entry name" value="COMPONENT LINKED WITH THE ASSEMBLY OF CYTOCHROME' TRANSPORT TRANSMEMBRANE ATP-BINDING PROTEIN ABC TRANSPORTER CYDD-RELATED"/>
    <property type="match status" value="1"/>
</dbReference>
<evidence type="ECO:0000256" key="6">
    <source>
        <dbReference type="ARBA" id="ARBA00023136"/>
    </source>
</evidence>
<feature type="transmembrane region" description="Helical" evidence="7">
    <location>
        <begin position="228"/>
        <end position="250"/>
    </location>
</feature>
<keyword evidence="5 7" id="KW-1133">Transmembrane helix</keyword>
<evidence type="ECO:0000313" key="10">
    <source>
        <dbReference type="EMBL" id="QCI69089.1"/>
    </source>
</evidence>
<dbReference type="EMBL" id="CP039690">
    <property type="protein sequence ID" value="QCI69089.1"/>
    <property type="molecule type" value="Genomic_DNA"/>
</dbReference>
<dbReference type="PANTHER" id="PTHR24221">
    <property type="entry name" value="ATP-BINDING CASSETTE SUB-FAMILY B"/>
    <property type="match status" value="1"/>
</dbReference>
<dbReference type="Gene3D" id="3.40.50.300">
    <property type="entry name" value="P-loop containing nucleotide triphosphate hydrolases"/>
    <property type="match status" value="1"/>
</dbReference>
<dbReference type="KEGG" id="pstg:E8M01_07560"/>
<dbReference type="NCBIfam" id="TIGR02857">
    <property type="entry name" value="CydD"/>
    <property type="match status" value="1"/>
</dbReference>
<proteinExistence type="predicted"/>
<dbReference type="RefSeq" id="WP_136964496.1">
    <property type="nucleotide sequence ID" value="NZ_CP039690.1"/>
</dbReference>
<organism evidence="10 11">
    <name type="scientific">Phreatobacter stygius</name>
    <dbReference type="NCBI Taxonomy" id="1940610"/>
    <lineage>
        <taxon>Bacteria</taxon>
        <taxon>Pseudomonadati</taxon>
        <taxon>Pseudomonadota</taxon>
        <taxon>Alphaproteobacteria</taxon>
        <taxon>Hyphomicrobiales</taxon>
        <taxon>Phreatobacteraceae</taxon>
        <taxon>Phreatobacter</taxon>
    </lineage>
</organism>